<protein>
    <submittedName>
        <fullName evidence="2">Uncharacterized protein LOC112552931</fullName>
    </submittedName>
</protein>
<organism evidence="1 2">
    <name type="scientific">Pogonomyrmex barbatus</name>
    <name type="common">red harvester ant</name>
    <dbReference type="NCBI Taxonomy" id="144034"/>
    <lineage>
        <taxon>Eukaryota</taxon>
        <taxon>Metazoa</taxon>
        <taxon>Ecdysozoa</taxon>
        <taxon>Arthropoda</taxon>
        <taxon>Hexapoda</taxon>
        <taxon>Insecta</taxon>
        <taxon>Pterygota</taxon>
        <taxon>Neoptera</taxon>
        <taxon>Endopterygota</taxon>
        <taxon>Hymenoptera</taxon>
        <taxon>Apocrita</taxon>
        <taxon>Aculeata</taxon>
        <taxon>Formicoidea</taxon>
        <taxon>Formicidae</taxon>
        <taxon>Myrmicinae</taxon>
        <taxon>Pogonomyrmex</taxon>
    </lineage>
</organism>
<dbReference type="AlphaFoldDB" id="A0A8N1S8Y6"/>
<sequence>MKTRVVRDITEKHDIRLLKQLCAFQNYYSTVREITYLLNFANLETFDNEINPKHIIRDTMIIYMRTACNIFKKRPLETLVFMYLDKNKIVRKFKFSNNMPFNDDITILCFLYYKIDSPSYRSEIMQLLISLMKNKYGIEFGIEINRNIFRQSTLRENSLTLRNVVLSYPSIMFDMMGCVTTVDRSLHDEFPNIPKMFFFTVIYKLFPAKCKDRPLAMQLITTLIENDEVTEFRSNLGLAEISLQEAMSSFFIFYIEEFFPERLKIELCEKWKIVIKEGDIYKYAPCFAAYRQKAKMMIAEKRLNDPDLHYILQIT</sequence>
<gene>
    <name evidence="2" type="primary">LOC112552931</name>
</gene>
<proteinExistence type="predicted"/>
<keyword evidence="1" id="KW-1185">Reference proteome</keyword>
<dbReference type="GeneID" id="112552931"/>
<name>A0A8N1S8Y6_9HYME</name>
<accession>A0A8N1S8Y6</accession>
<dbReference type="Proteomes" id="UP000504615">
    <property type="component" value="Unplaced"/>
</dbReference>
<dbReference type="RefSeq" id="XP_025075206.1">
    <property type="nucleotide sequence ID" value="XM_025219421.1"/>
</dbReference>
<evidence type="ECO:0000313" key="1">
    <source>
        <dbReference type="Proteomes" id="UP000504615"/>
    </source>
</evidence>
<reference evidence="2" key="1">
    <citation type="submission" date="2025-08" db="UniProtKB">
        <authorList>
            <consortium name="RefSeq"/>
        </authorList>
    </citation>
    <scope>IDENTIFICATION</scope>
</reference>
<evidence type="ECO:0000313" key="2">
    <source>
        <dbReference type="RefSeq" id="XP_025075206.1"/>
    </source>
</evidence>